<feature type="region of interest" description="Disordered" evidence="1">
    <location>
        <begin position="305"/>
        <end position="470"/>
    </location>
</feature>
<dbReference type="InterPro" id="IPR024593">
    <property type="entry name" value="DUF3444"/>
</dbReference>
<dbReference type="Pfam" id="PF23551">
    <property type="entry name" value="Zn_ribbon_20"/>
    <property type="match status" value="1"/>
</dbReference>
<accession>A0A7J6I1G5</accession>
<evidence type="ECO:0000313" key="4">
    <source>
        <dbReference type="Proteomes" id="UP000583929"/>
    </source>
</evidence>
<dbReference type="CDD" id="cd06257">
    <property type="entry name" value="DnaJ"/>
    <property type="match status" value="1"/>
</dbReference>
<feature type="compositionally biased region" description="Basic and acidic residues" evidence="1">
    <location>
        <begin position="310"/>
        <end position="323"/>
    </location>
</feature>
<dbReference type="PANTHER" id="PTHR44137">
    <property type="entry name" value="BNAC03G44070D PROTEIN"/>
    <property type="match status" value="1"/>
</dbReference>
<dbReference type="InterPro" id="IPR056988">
    <property type="entry name" value="Zn_ribbon_pln"/>
</dbReference>
<feature type="domain" description="J" evidence="2">
    <location>
        <begin position="95"/>
        <end position="159"/>
    </location>
</feature>
<reference evidence="3 4" key="1">
    <citation type="journal article" date="2020" name="bioRxiv">
        <title>Sequence and annotation of 42 cannabis genomes reveals extensive copy number variation in cannabinoid synthesis and pathogen resistance genes.</title>
        <authorList>
            <person name="Mckernan K.J."/>
            <person name="Helbert Y."/>
            <person name="Kane L.T."/>
            <person name="Ebling H."/>
            <person name="Zhang L."/>
            <person name="Liu B."/>
            <person name="Eaton Z."/>
            <person name="Mclaughlin S."/>
            <person name="Kingan S."/>
            <person name="Baybayan P."/>
            <person name="Concepcion G."/>
            <person name="Jordan M."/>
            <person name="Riva A."/>
            <person name="Barbazuk W."/>
            <person name="Harkins T."/>
        </authorList>
    </citation>
    <scope>NUCLEOTIDE SEQUENCE [LARGE SCALE GENOMIC DNA]</scope>
    <source>
        <strain evidence="4">cv. Jamaican Lion 4</strain>
        <tissue evidence="3">Leaf</tissue>
    </source>
</reference>
<name>A0A7J6I1G5_CANSA</name>
<dbReference type="InterPro" id="IPR036869">
    <property type="entry name" value="J_dom_sf"/>
</dbReference>
<comment type="caution">
    <text evidence="3">The sequence shown here is derived from an EMBL/GenBank/DDBJ whole genome shotgun (WGS) entry which is preliminary data.</text>
</comment>
<sequence length="733" mass="84615">MDKKVYDDSFVDDTGSDNERLSSLYAPEPLGGEDGEQKAKRLKALAEAKYKAANLKSALKDVKRAYRLCPNLDGLSSMVTSFEILSAASKSTTHDWYKILQVEPFCHINTIKKQYKKLALLLHPDKNPYLGSEETFKLVNEGFRVLSDKVQRKEYDTKLRNQIQDEKIRESKEFPLSGETFWTTCSRCQLLHQFERKYLGHNLVCRSCRKSFEAVEVGNGETAKHKFRVRSERLKSKNLDGDERIAGWIPKSKLSKVGLGRSQMDSGELGNERVKSVELKKKDGDVKKGVGGGEWSGGRLRKRMSSVGDVMERSQPKRARIDEETMTLAELRSEIKSKTRQEKMSKLKVNEEKEKAKRQIEEKQKAKKDKEEKERTKKVNEEKEKEEKERTKKVNEEKEKDKKERARKENEKKESEKSERAKEKEIKERAKKVNEKKERAKKESDKKRSDNSKEIKDSETQRCSLLKKSKDLQSMKHGTLDKIRALPLEGDKVSKKSLPGIMLVEDSDFYDFDKDRIGRSFKQGQVWAMYADDDGMPRDYGLIDEVVSVNPLEVKLSWLDFQDSRDEGLLCLEKMGFNLSCGRFKVSRKTSIDSVNIFSHVVDCERAAREVYRIYPKKGSVWAVYTEPTFSAEVRNVTTTDRRRHYDIVLFLTTYSEMHGLSMAYLEKVAGFKTIFKRREIGSHAIRWLEKDEVQFFSHQIPARKLSGGEASELLKDCWELDPASLPADFLSS</sequence>
<dbReference type="AlphaFoldDB" id="A0A7J6I1G5"/>
<dbReference type="Pfam" id="PF11926">
    <property type="entry name" value="DUF3444"/>
    <property type="match status" value="1"/>
</dbReference>
<dbReference type="Pfam" id="PF00226">
    <property type="entry name" value="DnaJ"/>
    <property type="match status" value="1"/>
</dbReference>
<dbReference type="Proteomes" id="UP000583929">
    <property type="component" value="Unassembled WGS sequence"/>
</dbReference>
<evidence type="ECO:0000313" key="3">
    <source>
        <dbReference type="EMBL" id="KAF4401407.1"/>
    </source>
</evidence>
<dbReference type="SUPFAM" id="SSF46565">
    <property type="entry name" value="Chaperone J-domain"/>
    <property type="match status" value="1"/>
</dbReference>
<protein>
    <recommendedName>
        <fullName evidence="2">J domain-containing protein</fullName>
    </recommendedName>
</protein>
<dbReference type="EMBL" id="JAATIQ010000012">
    <property type="protein sequence ID" value="KAF4401407.1"/>
    <property type="molecule type" value="Genomic_DNA"/>
</dbReference>
<dbReference type="PROSITE" id="PS50076">
    <property type="entry name" value="DNAJ_2"/>
    <property type="match status" value="1"/>
</dbReference>
<dbReference type="PANTHER" id="PTHR44137:SF24">
    <property type="entry name" value="DNAJ HEAT SHOCK N-TERMINAL DOMAIN-CONTAINING PROTEIN"/>
    <property type="match status" value="1"/>
</dbReference>
<feature type="compositionally biased region" description="Basic and acidic residues" evidence="1">
    <location>
        <begin position="331"/>
        <end position="460"/>
    </location>
</feature>
<gene>
    <name evidence="3" type="ORF">G4B88_001601</name>
</gene>
<evidence type="ECO:0000259" key="2">
    <source>
        <dbReference type="PROSITE" id="PS50076"/>
    </source>
</evidence>
<keyword evidence="4" id="KW-1185">Reference proteome</keyword>
<organism evidence="3 4">
    <name type="scientific">Cannabis sativa</name>
    <name type="common">Hemp</name>
    <name type="synonym">Marijuana</name>
    <dbReference type="NCBI Taxonomy" id="3483"/>
    <lineage>
        <taxon>Eukaryota</taxon>
        <taxon>Viridiplantae</taxon>
        <taxon>Streptophyta</taxon>
        <taxon>Embryophyta</taxon>
        <taxon>Tracheophyta</taxon>
        <taxon>Spermatophyta</taxon>
        <taxon>Magnoliopsida</taxon>
        <taxon>eudicotyledons</taxon>
        <taxon>Gunneridae</taxon>
        <taxon>Pentapetalae</taxon>
        <taxon>rosids</taxon>
        <taxon>fabids</taxon>
        <taxon>Rosales</taxon>
        <taxon>Cannabaceae</taxon>
        <taxon>Cannabis</taxon>
    </lineage>
</organism>
<dbReference type="PRINTS" id="PR00625">
    <property type="entry name" value="JDOMAIN"/>
</dbReference>
<dbReference type="InterPro" id="IPR001623">
    <property type="entry name" value="DnaJ_domain"/>
</dbReference>
<dbReference type="SMART" id="SM00271">
    <property type="entry name" value="DnaJ"/>
    <property type="match status" value="1"/>
</dbReference>
<feature type="region of interest" description="Disordered" evidence="1">
    <location>
        <begin position="1"/>
        <end position="38"/>
    </location>
</feature>
<evidence type="ECO:0000256" key="1">
    <source>
        <dbReference type="SAM" id="MobiDB-lite"/>
    </source>
</evidence>
<proteinExistence type="predicted"/>
<dbReference type="Gene3D" id="1.10.287.110">
    <property type="entry name" value="DnaJ domain"/>
    <property type="match status" value="1"/>
</dbReference>